<dbReference type="RefSeq" id="WP_202657108.1">
    <property type="nucleotide sequence ID" value="NZ_JAESVP010000001.1"/>
</dbReference>
<dbReference type="InterPro" id="IPR000120">
    <property type="entry name" value="Amidase"/>
</dbReference>
<gene>
    <name evidence="4" type="ORF">JI744_00315</name>
</gene>
<dbReference type="SUPFAM" id="SSF75304">
    <property type="entry name" value="Amidase signature (AS) enzymes"/>
    <property type="match status" value="1"/>
</dbReference>
<keyword evidence="5" id="KW-1185">Reference proteome</keyword>
<evidence type="ECO:0000256" key="1">
    <source>
        <dbReference type="ARBA" id="ARBA00009199"/>
    </source>
</evidence>
<name>A0A8J7MP73_9RHOB</name>
<evidence type="ECO:0000313" key="5">
    <source>
        <dbReference type="Proteomes" id="UP000619033"/>
    </source>
</evidence>
<dbReference type="NCBIfam" id="NF004815">
    <property type="entry name" value="PRK06169.1"/>
    <property type="match status" value="1"/>
</dbReference>
<organism evidence="4 5">
    <name type="scientific">Fuscibacter oryzae</name>
    <dbReference type="NCBI Taxonomy" id="2803939"/>
    <lineage>
        <taxon>Bacteria</taxon>
        <taxon>Pseudomonadati</taxon>
        <taxon>Pseudomonadota</taxon>
        <taxon>Alphaproteobacteria</taxon>
        <taxon>Rhodobacterales</taxon>
        <taxon>Paracoccaceae</taxon>
        <taxon>Fuscibacter</taxon>
    </lineage>
</organism>
<dbReference type="Pfam" id="PF01425">
    <property type="entry name" value="Amidase"/>
    <property type="match status" value="1"/>
</dbReference>
<dbReference type="AlphaFoldDB" id="A0A8J7MP73"/>
<dbReference type="EMBL" id="JAESVP010000001">
    <property type="protein sequence ID" value="MBL4926534.1"/>
    <property type="molecule type" value="Genomic_DNA"/>
</dbReference>
<dbReference type="InterPro" id="IPR023631">
    <property type="entry name" value="Amidase_dom"/>
</dbReference>
<dbReference type="Proteomes" id="UP000619033">
    <property type="component" value="Unassembled WGS sequence"/>
</dbReference>
<evidence type="ECO:0000313" key="4">
    <source>
        <dbReference type="EMBL" id="MBL4926534.1"/>
    </source>
</evidence>
<protein>
    <submittedName>
        <fullName evidence="4">Amidase</fullName>
        <ecNumber evidence="4">3.5.1.4</ecNumber>
    </submittedName>
</protein>
<dbReference type="InterPro" id="IPR036928">
    <property type="entry name" value="AS_sf"/>
</dbReference>
<dbReference type="EC" id="3.5.1.4" evidence="4"/>
<dbReference type="InterPro" id="IPR020556">
    <property type="entry name" value="Amidase_CS"/>
</dbReference>
<accession>A0A8J7MP73</accession>
<dbReference type="PROSITE" id="PS00571">
    <property type="entry name" value="AMIDASES"/>
    <property type="match status" value="1"/>
</dbReference>
<evidence type="ECO:0000256" key="2">
    <source>
        <dbReference type="SAM" id="MobiDB-lite"/>
    </source>
</evidence>
<sequence length="462" mass="48224">MGNLNWLTAEDIAAGFRAGRFTPPEVLEDCLAQAARWEPRLNALTLTDAAGAREQAQAAEVRLRAGQPLSPLDGVPVLIKDILLTKGQPCLRGSWTVDAKGPWADDAPAVARLRDAGAVLMARTTTPEIGWKGVTDSPRAGITRNPWDTTKTPGGSSGGASAAVAAGYAPLALGTDGGGSVRIPAGFTGIYGLKPSFGRVPAWPLSPFGTVAHVGPMTRTARDSALLLDVIARPDARDWHSLPHDPASHVPDAPSLRGLRIAYSPTLGLATVDPEVAALVAAAVGRMADAGAIITQIDPGFDDPIEIFRTLWWAGAKAALAHVTDRSVLDANLAALLDQADAITLDAYMAATRARGALGAQMRGFMQGYDLLVTPSLPIPAFDAGLLMPPGSDPAKNWMGWTPFTYPFNLTQQPSASVPCGFTTAGLPAGVQLVGRMFDDRGVLAASHAVEAALALPQRRPA</sequence>
<evidence type="ECO:0000259" key="3">
    <source>
        <dbReference type="Pfam" id="PF01425"/>
    </source>
</evidence>
<dbReference type="Gene3D" id="3.90.1300.10">
    <property type="entry name" value="Amidase signature (AS) domain"/>
    <property type="match status" value="1"/>
</dbReference>
<dbReference type="PANTHER" id="PTHR11895:SF7">
    <property type="entry name" value="GLUTAMYL-TRNA(GLN) AMIDOTRANSFERASE SUBUNIT A, MITOCHONDRIAL"/>
    <property type="match status" value="1"/>
</dbReference>
<comment type="caution">
    <text evidence="4">The sequence shown here is derived from an EMBL/GenBank/DDBJ whole genome shotgun (WGS) entry which is preliminary data.</text>
</comment>
<feature type="domain" description="Amidase" evidence="3">
    <location>
        <begin position="25"/>
        <end position="444"/>
    </location>
</feature>
<comment type="similarity">
    <text evidence="1">Belongs to the amidase family.</text>
</comment>
<keyword evidence="4" id="KW-0378">Hydrolase</keyword>
<dbReference type="PANTHER" id="PTHR11895">
    <property type="entry name" value="TRANSAMIDASE"/>
    <property type="match status" value="1"/>
</dbReference>
<reference evidence="4" key="1">
    <citation type="submission" date="2021-01" db="EMBL/GenBank/DDBJ databases">
        <title>Genome seq and assembly of Tabrizicola sp. KVB23.</title>
        <authorList>
            <person name="Chhetri G."/>
        </authorList>
    </citation>
    <scope>NUCLEOTIDE SEQUENCE</scope>
    <source>
        <strain evidence="4">KVB23</strain>
    </source>
</reference>
<proteinExistence type="inferred from homology"/>
<feature type="region of interest" description="Disordered" evidence="2">
    <location>
        <begin position="130"/>
        <end position="159"/>
    </location>
</feature>
<dbReference type="GO" id="GO:0004040">
    <property type="term" value="F:amidase activity"/>
    <property type="evidence" value="ECO:0007669"/>
    <property type="project" value="UniProtKB-EC"/>
</dbReference>